<evidence type="ECO:0000256" key="7">
    <source>
        <dbReference type="SAM" id="MobiDB-lite"/>
    </source>
</evidence>
<feature type="transmembrane region" description="Helical" evidence="8">
    <location>
        <begin position="375"/>
        <end position="395"/>
    </location>
</feature>
<feature type="compositionally biased region" description="Acidic residues" evidence="7">
    <location>
        <begin position="13"/>
        <end position="40"/>
    </location>
</feature>
<feature type="region of interest" description="Disordered" evidence="7">
    <location>
        <begin position="1"/>
        <end position="52"/>
    </location>
</feature>
<feature type="compositionally biased region" description="Basic and acidic residues" evidence="7">
    <location>
        <begin position="115"/>
        <end position="125"/>
    </location>
</feature>
<evidence type="ECO:0000256" key="3">
    <source>
        <dbReference type="ARBA" id="ARBA00022692"/>
    </source>
</evidence>
<accession>A0AAV3RLN5</accession>
<feature type="compositionally biased region" description="Low complexity" evidence="7">
    <location>
        <begin position="128"/>
        <end position="137"/>
    </location>
</feature>
<feature type="transmembrane region" description="Helical" evidence="8">
    <location>
        <begin position="234"/>
        <end position="253"/>
    </location>
</feature>
<dbReference type="Proteomes" id="UP001454036">
    <property type="component" value="Unassembled WGS sequence"/>
</dbReference>
<keyword evidence="6 8" id="KW-0472">Membrane</keyword>
<keyword evidence="5 8" id="KW-1133">Transmembrane helix</keyword>
<evidence type="ECO:0000256" key="8">
    <source>
        <dbReference type="SAM" id="Phobius"/>
    </source>
</evidence>
<feature type="transmembrane region" description="Helical" evidence="8">
    <location>
        <begin position="455"/>
        <end position="476"/>
    </location>
</feature>
<evidence type="ECO:0000313" key="11">
    <source>
        <dbReference type="Proteomes" id="UP001454036"/>
    </source>
</evidence>
<evidence type="ECO:0000256" key="1">
    <source>
        <dbReference type="ARBA" id="ARBA00004370"/>
    </source>
</evidence>
<keyword evidence="2" id="KW-0813">Transport</keyword>
<feature type="region of interest" description="Disordered" evidence="7">
    <location>
        <begin position="115"/>
        <end position="138"/>
    </location>
</feature>
<evidence type="ECO:0000256" key="2">
    <source>
        <dbReference type="ARBA" id="ARBA00022448"/>
    </source>
</evidence>
<feature type="transmembrane region" description="Helical" evidence="8">
    <location>
        <begin position="342"/>
        <end position="363"/>
    </location>
</feature>
<evidence type="ECO:0000313" key="10">
    <source>
        <dbReference type="EMBL" id="GAA0176166.1"/>
    </source>
</evidence>
<dbReference type="AlphaFoldDB" id="A0AAV3RLN5"/>
<gene>
    <name evidence="10" type="ORF">LIER_29210</name>
</gene>
<feature type="compositionally biased region" description="Polar residues" evidence="7">
    <location>
        <begin position="41"/>
        <end position="52"/>
    </location>
</feature>
<dbReference type="PANTHER" id="PTHR48017">
    <property type="entry name" value="OS05G0424000 PROTEIN-RELATED"/>
    <property type="match status" value="1"/>
</dbReference>
<reference evidence="10 11" key="1">
    <citation type="submission" date="2024-01" db="EMBL/GenBank/DDBJ databases">
        <title>The complete chloroplast genome sequence of Lithospermum erythrorhizon: insights into the phylogenetic relationship among Boraginaceae species and the maternal lineages of purple gromwells.</title>
        <authorList>
            <person name="Okada T."/>
            <person name="Watanabe K."/>
        </authorList>
    </citation>
    <scope>NUCLEOTIDE SEQUENCE [LARGE SCALE GENOMIC DNA]</scope>
</reference>
<evidence type="ECO:0000256" key="4">
    <source>
        <dbReference type="ARBA" id="ARBA00022970"/>
    </source>
</evidence>
<evidence type="ECO:0000256" key="5">
    <source>
        <dbReference type="ARBA" id="ARBA00022989"/>
    </source>
</evidence>
<dbReference type="InterPro" id="IPR013057">
    <property type="entry name" value="AA_transpt_TM"/>
</dbReference>
<protein>
    <recommendedName>
        <fullName evidence="9">Amino acid transporter transmembrane domain-containing protein</fullName>
    </recommendedName>
</protein>
<dbReference type="EMBL" id="BAABME010009984">
    <property type="protein sequence ID" value="GAA0176166.1"/>
    <property type="molecule type" value="Genomic_DNA"/>
</dbReference>
<name>A0AAV3RLN5_LITER</name>
<feature type="transmembrane region" description="Helical" evidence="8">
    <location>
        <begin position="301"/>
        <end position="322"/>
    </location>
</feature>
<feature type="domain" description="Amino acid transporter transmembrane" evidence="9">
    <location>
        <begin position="155"/>
        <end position="538"/>
    </location>
</feature>
<evidence type="ECO:0000256" key="6">
    <source>
        <dbReference type="ARBA" id="ARBA00023136"/>
    </source>
</evidence>
<keyword evidence="11" id="KW-1185">Reference proteome</keyword>
<feature type="transmembrane region" description="Helical" evidence="8">
    <location>
        <begin position="482"/>
        <end position="504"/>
    </location>
</feature>
<evidence type="ECO:0000259" key="9">
    <source>
        <dbReference type="Pfam" id="PF01490"/>
    </source>
</evidence>
<feature type="transmembrane region" description="Helical" evidence="8">
    <location>
        <begin position="516"/>
        <end position="538"/>
    </location>
</feature>
<feature type="transmembrane region" description="Helical" evidence="8">
    <location>
        <begin position="273"/>
        <end position="294"/>
    </location>
</feature>
<feature type="transmembrane region" description="Helical" evidence="8">
    <location>
        <begin position="187"/>
        <end position="207"/>
    </location>
</feature>
<dbReference type="Pfam" id="PF01490">
    <property type="entry name" value="Aa_trans"/>
    <property type="match status" value="1"/>
</dbReference>
<keyword evidence="4" id="KW-0029">Amino-acid transport</keyword>
<comment type="subcellular location">
    <subcellularLocation>
        <location evidence="1">Membrane</location>
    </subcellularLocation>
</comment>
<comment type="caution">
    <text evidence="10">The sequence shown here is derived from an EMBL/GenBank/DDBJ whole genome shotgun (WGS) entry which is preliminary data.</text>
</comment>
<proteinExistence type="predicted"/>
<dbReference type="GO" id="GO:0016020">
    <property type="term" value="C:membrane"/>
    <property type="evidence" value="ECO:0007669"/>
    <property type="project" value="UniProtKB-SubCell"/>
</dbReference>
<keyword evidence="3 8" id="KW-0812">Transmembrane</keyword>
<organism evidence="10 11">
    <name type="scientific">Lithospermum erythrorhizon</name>
    <name type="common">Purple gromwell</name>
    <name type="synonym">Lithospermum officinale var. erythrorhizon</name>
    <dbReference type="NCBI Taxonomy" id="34254"/>
    <lineage>
        <taxon>Eukaryota</taxon>
        <taxon>Viridiplantae</taxon>
        <taxon>Streptophyta</taxon>
        <taxon>Embryophyta</taxon>
        <taxon>Tracheophyta</taxon>
        <taxon>Spermatophyta</taxon>
        <taxon>Magnoliopsida</taxon>
        <taxon>eudicotyledons</taxon>
        <taxon>Gunneridae</taxon>
        <taxon>Pentapetalae</taxon>
        <taxon>asterids</taxon>
        <taxon>lamiids</taxon>
        <taxon>Boraginales</taxon>
        <taxon>Boraginaceae</taxon>
        <taxon>Boraginoideae</taxon>
        <taxon>Lithospermeae</taxon>
        <taxon>Lithospermum</taxon>
    </lineage>
</organism>
<dbReference type="GO" id="GO:0006865">
    <property type="term" value="P:amino acid transport"/>
    <property type="evidence" value="ECO:0007669"/>
    <property type="project" value="UniProtKB-KW"/>
</dbReference>
<sequence>MKNSESEQCFFMENDDDEYAEENGDEFEDDSDSLNEEDDNQSPQQKPSILNPTWPQSYRQSIDIYSSVPSPGGILGTPVLSRLGSSFFGSSLTRRYTPDNLAPLHKPLLPQQVVDDHVSKQDKRSHSSYRSPSRKSSLAAIDHKPKISHELPMSHQSSYGQAVLNGTNVLCGVGLLTTPYAVKEGGWSGIAILFVFAVLSFYTGLLLRSCLDSQPGLETYPDVGQAAFGNVGRFAISIILYVELYASCVEYLILEGDNLSSLFPNVQLNLGGFVLDGRHFFAFIATLVVLPTVWLRDLSVLSYLSAGGVIASILVVLTLFWVGLVDDVNIHAKGKTLNLSTLPVAVGLYGFCYSGHAVFPNIYTSMEDRRKFPAVLLTCFGMCTLMYAGTATMGYRMFGEATQSQFTLNLPQHLVASKFAVWTTVINPLSKYALTISPVAMSLEELLPPHYADSHLYAILIRSVLAISTLLVGLSIPFFGLVMALIGSLLTMLITFILPCVCFLKILKGKVTTLQATFCALIIAVGVVSSSLGTYSAISQIVESLYSQIITTKMMIVSDPIRQARLIEKSTSIVGSVAIILMRIHTSWSSAVHLNMSIFLDDLTVETTELGGGGGRRRQRRGCTTDAMV</sequence>